<dbReference type="STRING" id="45607.A0A2T0FEF5"/>
<dbReference type="SUPFAM" id="SSF52309">
    <property type="entry name" value="N-(deoxy)ribosyltransferase-like"/>
    <property type="match status" value="1"/>
</dbReference>
<accession>A0A2T0FEF5</accession>
<dbReference type="GeneID" id="36514752"/>
<proteinExistence type="predicted"/>
<gene>
    <name evidence="1" type="ORF">B9G98_01003</name>
</gene>
<sequence>MPSVYIAGPDVFYPNARELAENARALAKQYGLTALIPTDNEVKDGTKQEISKAIFRANVQMIESADAVVANISPFRGPSADAGTVWEIGYARGTGKPVVAFSDDTRDYKTRAEKYPDGNMIEDFENVDNLMIAECLQGKVHRSIGDALKAVSEAL</sequence>
<dbReference type="EMBL" id="NDIQ01000001">
    <property type="protein sequence ID" value="PRT53383.1"/>
    <property type="molecule type" value="Genomic_DNA"/>
</dbReference>
<comment type="caution">
    <text evidence="1">The sequence shown here is derived from an EMBL/GenBank/DDBJ whole genome shotgun (WGS) entry which is preliminary data.</text>
</comment>
<evidence type="ECO:0008006" key="3">
    <source>
        <dbReference type="Google" id="ProtNLM"/>
    </source>
</evidence>
<dbReference type="Gene3D" id="3.40.50.450">
    <property type="match status" value="1"/>
</dbReference>
<dbReference type="InterPro" id="IPR051239">
    <property type="entry name" value="2'-dNMP_N-hydrolase"/>
</dbReference>
<keyword evidence="2" id="KW-1185">Reference proteome</keyword>
<dbReference type="RefSeq" id="XP_024663329.1">
    <property type="nucleotide sequence ID" value="XM_024807561.1"/>
</dbReference>
<dbReference type="PANTHER" id="PTHR15364">
    <property type="entry name" value="2'-DEOXYNUCLEOSIDE 5'-PHOSPHATE N-HYDROLASE 1"/>
    <property type="match status" value="1"/>
</dbReference>
<evidence type="ECO:0000313" key="2">
    <source>
        <dbReference type="Proteomes" id="UP000238350"/>
    </source>
</evidence>
<evidence type="ECO:0000313" key="1">
    <source>
        <dbReference type="EMBL" id="PRT53383.1"/>
    </source>
</evidence>
<dbReference type="InterPro" id="IPR007710">
    <property type="entry name" value="Nucleoside_deoxyribTrfase"/>
</dbReference>
<dbReference type="GO" id="GO:0009159">
    <property type="term" value="P:deoxyribonucleoside monophosphate catabolic process"/>
    <property type="evidence" value="ECO:0007669"/>
    <property type="project" value="TreeGrafter"/>
</dbReference>
<dbReference type="Proteomes" id="UP000238350">
    <property type="component" value="Unassembled WGS sequence"/>
</dbReference>
<dbReference type="PANTHER" id="PTHR15364:SF0">
    <property type="entry name" value="2'-DEOXYNUCLEOSIDE 5'-PHOSPHATE N-HYDROLASE 1"/>
    <property type="match status" value="1"/>
</dbReference>
<organism evidence="1 2">
    <name type="scientific">Wickerhamiella sorbophila</name>
    <dbReference type="NCBI Taxonomy" id="45607"/>
    <lineage>
        <taxon>Eukaryota</taxon>
        <taxon>Fungi</taxon>
        <taxon>Dikarya</taxon>
        <taxon>Ascomycota</taxon>
        <taxon>Saccharomycotina</taxon>
        <taxon>Dipodascomycetes</taxon>
        <taxon>Dipodascales</taxon>
        <taxon>Trichomonascaceae</taxon>
        <taxon>Wickerhamiella</taxon>
    </lineage>
</organism>
<protein>
    <recommendedName>
        <fullName evidence="3">Nucleoside 2-deoxyribosyltransferase</fullName>
    </recommendedName>
</protein>
<dbReference type="AlphaFoldDB" id="A0A2T0FEF5"/>
<name>A0A2T0FEF5_9ASCO</name>
<dbReference type="GO" id="GO:0070694">
    <property type="term" value="F:5-hydroxymethyl-dUMP N-hydrolase activity"/>
    <property type="evidence" value="ECO:0007669"/>
    <property type="project" value="TreeGrafter"/>
</dbReference>
<dbReference type="OrthoDB" id="269441at2759"/>
<dbReference type="Pfam" id="PF05014">
    <property type="entry name" value="Nuc_deoxyrib_tr"/>
    <property type="match status" value="1"/>
</dbReference>
<reference evidence="1 2" key="1">
    <citation type="submission" date="2017-04" db="EMBL/GenBank/DDBJ databases">
        <title>Genome sequencing of [Candida] sorbophila.</title>
        <authorList>
            <person name="Ahn J.O."/>
        </authorList>
    </citation>
    <scope>NUCLEOTIDE SEQUENCE [LARGE SCALE GENOMIC DNA]</scope>
    <source>
        <strain evidence="1 2">DS02</strain>
    </source>
</reference>